<dbReference type="EMBL" id="JAYMYQ010000009">
    <property type="protein sequence ID" value="KAK7314213.1"/>
    <property type="molecule type" value="Genomic_DNA"/>
</dbReference>
<name>A0AAN9KCJ9_CANGL</name>
<accession>A0AAN9KCJ9</accession>
<protein>
    <submittedName>
        <fullName evidence="1">Uncharacterized protein</fullName>
    </submittedName>
</protein>
<sequence>MLSSVLIRSRIHAILIAFSNELVCLRAVTLLVPAMNFITTRRWDLDVPFERYGDHNILGRETIVDVTGVYHLDPVIKHLANHLGRVSNKTESGDGDHFYPCNNLCLDFLTQARVTSLGKRQVASRHDHSVLPRSNTYSVNILYPFNHNQQIIYRRFIGHGYEIPVLALPKLIVPDLHSLALPSSIDGNLGFTWKICRSFGQMRLSSFHNDEGGSTKPNLIRARVDDG</sequence>
<proteinExistence type="predicted"/>
<reference evidence="1 2" key="1">
    <citation type="submission" date="2024-01" db="EMBL/GenBank/DDBJ databases">
        <title>The genomes of 5 underutilized Papilionoideae crops provide insights into root nodulation and disease resistanc.</title>
        <authorList>
            <person name="Jiang F."/>
        </authorList>
    </citation>
    <scope>NUCLEOTIDE SEQUENCE [LARGE SCALE GENOMIC DNA]</scope>
    <source>
        <strain evidence="1">LVBAO_FW01</strain>
        <tissue evidence="1">Leaves</tissue>
    </source>
</reference>
<dbReference type="Proteomes" id="UP001367508">
    <property type="component" value="Unassembled WGS sequence"/>
</dbReference>
<comment type="caution">
    <text evidence="1">The sequence shown here is derived from an EMBL/GenBank/DDBJ whole genome shotgun (WGS) entry which is preliminary data.</text>
</comment>
<organism evidence="1 2">
    <name type="scientific">Canavalia gladiata</name>
    <name type="common">Sword bean</name>
    <name type="synonym">Dolichos gladiatus</name>
    <dbReference type="NCBI Taxonomy" id="3824"/>
    <lineage>
        <taxon>Eukaryota</taxon>
        <taxon>Viridiplantae</taxon>
        <taxon>Streptophyta</taxon>
        <taxon>Embryophyta</taxon>
        <taxon>Tracheophyta</taxon>
        <taxon>Spermatophyta</taxon>
        <taxon>Magnoliopsida</taxon>
        <taxon>eudicotyledons</taxon>
        <taxon>Gunneridae</taxon>
        <taxon>Pentapetalae</taxon>
        <taxon>rosids</taxon>
        <taxon>fabids</taxon>
        <taxon>Fabales</taxon>
        <taxon>Fabaceae</taxon>
        <taxon>Papilionoideae</taxon>
        <taxon>50 kb inversion clade</taxon>
        <taxon>NPAAA clade</taxon>
        <taxon>indigoferoid/millettioid clade</taxon>
        <taxon>Phaseoleae</taxon>
        <taxon>Canavalia</taxon>
    </lineage>
</organism>
<gene>
    <name evidence="1" type="ORF">VNO77_39426</name>
</gene>
<keyword evidence="2" id="KW-1185">Reference proteome</keyword>
<evidence type="ECO:0000313" key="1">
    <source>
        <dbReference type="EMBL" id="KAK7314213.1"/>
    </source>
</evidence>
<evidence type="ECO:0000313" key="2">
    <source>
        <dbReference type="Proteomes" id="UP001367508"/>
    </source>
</evidence>
<dbReference type="AlphaFoldDB" id="A0AAN9KCJ9"/>